<name>A0AAN5IDM1_9BILA</name>
<feature type="non-terminal residue" evidence="1">
    <location>
        <position position="1"/>
    </location>
</feature>
<reference evidence="2" key="1">
    <citation type="submission" date="2022-10" db="EMBL/GenBank/DDBJ databases">
        <title>Genome assembly of Pristionchus species.</title>
        <authorList>
            <person name="Yoshida K."/>
            <person name="Sommer R.J."/>
        </authorList>
    </citation>
    <scope>NUCLEOTIDE SEQUENCE [LARGE SCALE GENOMIC DNA]</scope>
    <source>
        <strain evidence="2">RS5460</strain>
    </source>
</reference>
<dbReference type="SUPFAM" id="SSF56801">
    <property type="entry name" value="Acetyl-CoA synthetase-like"/>
    <property type="match status" value="1"/>
</dbReference>
<proteinExistence type="predicted"/>
<evidence type="ECO:0008006" key="3">
    <source>
        <dbReference type="Google" id="ProtNLM"/>
    </source>
</evidence>
<dbReference type="EMBL" id="BTRK01000006">
    <property type="protein sequence ID" value="GMR58741.1"/>
    <property type="molecule type" value="Genomic_DNA"/>
</dbReference>
<gene>
    <name evidence="1" type="ORF">PMAYCL1PPCAC_28936</name>
</gene>
<dbReference type="Gene3D" id="3.30.300.30">
    <property type="match status" value="1"/>
</dbReference>
<dbReference type="AlphaFoldDB" id="A0AAN5IDM1"/>
<keyword evidence="2" id="KW-1185">Reference proteome</keyword>
<dbReference type="Proteomes" id="UP001328107">
    <property type="component" value="Unassembled WGS sequence"/>
</dbReference>
<comment type="caution">
    <text evidence="1">The sequence shown here is derived from an EMBL/GenBank/DDBJ whole genome shotgun (WGS) entry which is preliminary data.</text>
</comment>
<organism evidence="1 2">
    <name type="scientific">Pristionchus mayeri</name>
    <dbReference type="NCBI Taxonomy" id="1317129"/>
    <lineage>
        <taxon>Eukaryota</taxon>
        <taxon>Metazoa</taxon>
        <taxon>Ecdysozoa</taxon>
        <taxon>Nematoda</taxon>
        <taxon>Chromadorea</taxon>
        <taxon>Rhabditida</taxon>
        <taxon>Rhabditina</taxon>
        <taxon>Diplogasteromorpha</taxon>
        <taxon>Diplogasteroidea</taxon>
        <taxon>Neodiplogasteridae</taxon>
        <taxon>Pristionchus</taxon>
    </lineage>
</organism>
<evidence type="ECO:0000313" key="1">
    <source>
        <dbReference type="EMBL" id="GMR58741.1"/>
    </source>
</evidence>
<evidence type="ECO:0000313" key="2">
    <source>
        <dbReference type="Proteomes" id="UP001328107"/>
    </source>
</evidence>
<protein>
    <recommendedName>
        <fullName evidence="3">AMP-binding enzyme C-terminal domain-containing protein</fullName>
    </recommendedName>
</protein>
<sequence length="66" mass="7441">VLKPLTQVTKEELMDYVNERIVRPKWLLRVELSTTLPRTSCGAIMRRVLAEAANLSIDAFPTSIAN</sequence>
<accession>A0AAN5IDM1</accession>
<dbReference type="InterPro" id="IPR045851">
    <property type="entry name" value="AMP-bd_C_sf"/>
</dbReference>